<evidence type="ECO:0000256" key="8">
    <source>
        <dbReference type="ARBA" id="ARBA00023065"/>
    </source>
</evidence>
<accession>A0AAW0SMX8</accession>
<dbReference type="PROSITE" id="PS01209">
    <property type="entry name" value="LDLRA_1"/>
    <property type="match status" value="1"/>
</dbReference>
<evidence type="ECO:0000313" key="17">
    <source>
        <dbReference type="EMBL" id="KAK8376137.1"/>
    </source>
</evidence>
<feature type="transmembrane region" description="Helical" evidence="14">
    <location>
        <begin position="649"/>
        <end position="666"/>
    </location>
</feature>
<gene>
    <name evidence="17" type="ORF">O3P69_008694</name>
</gene>
<reference evidence="17 18" key="1">
    <citation type="submission" date="2023-03" db="EMBL/GenBank/DDBJ databases">
        <title>High-quality genome of Scylla paramamosain provides insights in environmental adaptation.</title>
        <authorList>
            <person name="Zhang L."/>
        </authorList>
    </citation>
    <scope>NUCLEOTIDE SEQUENCE [LARGE SCALE GENOMIC DNA]</scope>
    <source>
        <strain evidence="17">LZ_2023a</strain>
        <tissue evidence="17">Muscle</tissue>
    </source>
</reference>
<dbReference type="CDD" id="cd00112">
    <property type="entry name" value="LDLa"/>
    <property type="match status" value="1"/>
</dbReference>
<keyword evidence="3" id="KW-0813">Transport</keyword>
<dbReference type="Pfam" id="PF00057">
    <property type="entry name" value="Ldl_recept_a"/>
    <property type="match status" value="1"/>
</dbReference>
<proteinExistence type="predicted"/>
<keyword evidence="4" id="KW-1003">Cell membrane</keyword>
<sequence length="803" mass="90342">MNMYYNDVEVSEDMTLPVPDTLDAWHHHCHLIRFPQYRLYVDGVLAGSGVMVGPNLPLQLNGTIYIGQEQDALAGGLDAMQSTSAHIAQMNVWSDLLQEDVIAAIASCSTNPHGDIFSTDVHDVEVVNAGEETKQVAALCLEEMDFVIVPEKWSLRRSLHFCKTANSEMFVPESDELNARLFNESRQFLDKCGGKSYRYLRLGATDSATDGDWRRFSSGAALRYTAWYSGEPNDGIKSDCVVMRKSQSGWGDVACKDEYCFPCLKDVDRFLQIRGLCFSNEHHTRFLLDGYVNGAPFFRGYYGHAVFMSKGGAWVLRHVLTNTTLATMAQRRSLIVDYPLGRHEWQAESPFCHNLAGDTMELSLSFCATADFMCADGSCVPRGVRCNLLEDCADGSDEDRCDLLELSVGYNGHRPPPGVTPLDPLIVTPTVNIIRFSHVDDLNLALLMELEVELSWTDRNLKFKNLKRNVENKLSAEEVRRVWRPETEFLNVNGGQQQQLKQTVFVQQTGEADPPLFNDVMMDTVFPATAGMLVQRTLYSASFSCNYGLFMYPFDTQRCSVLLRFATATSSVVKFENATVEYRGLSNLAKYTVGALTVTTETRPATNDRLTATFELKRRYSLLVLTIFLPTFLIMCIGYTTLFVRLQLLQVRAIMTLTTLLVLYTLFSQVSAKLPDTAYIKMVDMWFFFCIFVIFAIIVVHLLTECLPQERPKPTAGSLPPPPTPAGFPAPPRKSFLAADVVKVRTVGDAVKDQRGAECRQVVCRWAWWRGVTAQDLLHYFRAFVIPVAVILFNAVYWLLLFT</sequence>
<dbReference type="GO" id="GO:0004888">
    <property type="term" value="F:transmembrane signaling receptor activity"/>
    <property type="evidence" value="ECO:0007669"/>
    <property type="project" value="InterPro"/>
</dbReference>
<dbReference type="InterPro" id="IPR001759">
    <property type="entry name" value="PTX_dom"/>
</dbReference>
<dbReference type="Gene3D" id="3.10.100.10">
    <property type="entry name" value="Mannose-Binding Protein A, subunit A"/>
    <property type="match status" value="1"/>
</dbReference>
<dbReference type="PANTHER" id="PTHR18945">
    <property type="entry name" value="NEUROTRANSMITTER GATED ION CHANNEL"/>
    <property type="match status" value="1"/>
</dbReference>
<dbReference type="Gene3D" id="4.10.400.10">
    <property type="entry name" value="Low-density Lipoprotein Receptor"/>
    <property type="match status" value="1"/>
</dbReference>
<protein>
    <submittedName>
        <fullName evidence="17">Uncharacterized protein</fullName>
    </submittedName>
</protein>
<feature type="domain" description="C-type lectin" evidence="15">
    <location>
        <begin position="161"/>
        <end position="264"/>
    </location>
</feature>
<comment type="subcellular location">
    <subcellularLocation>
        <location evidence="2">Cell membrane</location>
    </subcellularLocation>
    <subcellularLocation>
        <location evidence="1">Membrane</location>
        <topology evidence="1">Multi-pass membrane protein</topology>
    </subcellularLocation>
</comment>
<dbReference type="PROSITE" id="PS51828">
    <property type="entry name" value="PTX_2"/>
    <property type="match status" value="1"/>
</dbReference>
<evidence type="ECO:0000259" key="16">
    <source>
        <dbReference type="PROSITE" id="PS51828"/>
    </source>
</evidence>
<dbReference type="GO" id="GO:0005230">
    <property type="term" value="F:extracellular ligand-gated monoatomic ion channel activity"/>
    <property type="evidence" value="ECO:0007669"/>
    <property type="project" value="InterPro"/>
</dbReference>
<evidence type="ECO:0000256" key="1">
    <source>
        <dbReference type="ARBA" id="ARBA00004141"/>
    </source>
</evidence>
<evidence type="ECO:0000256" key="12">
    <source>
        <dbReference type="PROSITE-ProRule" id="PRU00124"/>
    </source>
</evidence>
<feature type="transmembrane region" description="Helical" evidence="14">
    <location>
        <begin position="686"/>
        <end position="704"/>
    </location>
</feature>
<dbReference type="InterPro" id="IPR001304">
    <property type="entry name" value="C-type_lectin-like"/>
</dbReference>
<dbReference type="PRINTS" id="PR00253">
    <property type="entry name" value="GABAARECEPTR"/>
</dbReference>
<dbReference type="SUPFAM" id="SSF57424">
    <property type="entry name" value="LDL receptor-like module"/>
    <property type="match status" value="1"/>
</dbReference>
<evidence type="ECO:0000256" key="10">
    <source>
        <dbReference type="ARBA" id="ARBA00023157"/>
    </source>
</evidence>
<dbReference type="InterPro" id="IPR016186">
    <property type="entry name" value="C-type_lectin-like/link_sf"/>
</dbReference>
<evidence type="ECO:0000313" key="18">
    <source>
        <dbReference type="Proteomes" id="UP001487740"/>
    </source>
</evidence>
<keyword evidence="8" id="KW-0406">Ion transport</keyword>
<dbReference type="InterPro" id="IPR036719">
    <property type="entry name" value="Neuro-gated_channel_TM_sf"/>
</dbReference>
<dbReference type="InterPro" id="IPR006201">
    <property type="entry name" value="Neur_channel"/>
</dbReference>
<dbReference type="SUPFAM" id="SSF63712">
    <property type="entry name" value="Nicotinic receptor ligand binding domain-like"/>
    <property type="match status" value="1"/>
</dbReference>
<dbReference type="InterPro" id="IPR006028">
    <property type="entry name" value="GABAA/Glycine_rcpt"/>
</dbReference>
<dbReference type="GO" id="GO:0005886">
    <property type="term" value="C:plasma membrane"/>
    <property type="evidence" value="ECO:0007669"/>
    <property type="project" value="UniProtKB-SubCell"/>
</dbReference>
<comment type="caution">
    <text evidence="13">Lacks conserved residue(s) required for the propagation of feature annotation.</text>
</comment>
<dbReference type="Pfam" id="PF00354">
    <property type="entry name" value="Pentaxin"/>
    <property type="match status" value="1"/>
</dbReference>
<keyword evidence="6" id="KW-0732">Signal</keyword>
<feature type="transmembrane region" description="Helical" evidence="14">
    <location>
        <begin position="620"/>
        <end position="642"/>
    </location>
</feature>
<dbReference type="InterPro" id="IPR013320">
    <property type="entry name" value="ConA-like_dom_sf"/>
</dbReference>
<evidence type="ECO:0000256" key="5">
    <source>
        <dbReference type="ARBA" id="ARBA00022692"/>
    </source>
</evidence>
<keyword evidence="18" id="KW-1185">Reference proteome</keyword>
<keyword evidence="11" id="KW-0407">Ion channel</keyword>
<evidence type="ECO:0000256" key="3">
    <source>
        <dbReference type="ARBA" id="ARBA00022448"/>
    </source>
</evidence>
<dbReference type="PROSITE" id="PS50068">
    <property type="entry name" value="LDLRA_2"/>
    <property type="match status" value="1"/>
</dbReference>
<evidence type="ECO:0000256" key="9">
    <source>
        <dbReference type="ARBA" id="ARBA00023136"/>
    </source>
</evidence>
<keyword evidence="7 14" id="KW-1133">Transmembrane helix</keyword>
<dbReference type="InterPro" id="IPR036734">
    <property type="entry name" value="Neur_chan_lig-bd_sf"/>
</dbReference>
<feature type="disulfide bond" evidence="12">
    <location>
        <begin position="367"/>
        <end position="379"/>
    </location>
</feature>
<feature type="disulfide bond" evidence="12">
    <location>
        <begin position="386"/>
        <end position="401"/>
    </location>
</feature>
<evidence type="ECO:0000256" key="11">
    <source>
        <dbReference type="ARBA" id="ARBA00023303"/>
    </source>
</evidence>
<evidence type="ECO:0000256" key="6">
    <source>
        <dbReference type="ARBA" id="ARBA00022729"/>
    </source>
</evidence>
<keyword evidence="5 14" id="KW-0812">Transmembrane</keyword>
<dbReference type="Proteomes" id="UP001487740">
    <property type="component" value="Unassembled WGS sequence"/>
</dbReference>
<dbReference type="InterPro" id="IPR006202">
    <property type="entry name" value="Neur_chan_lig-bd"/>
</dbReference>
<dbReference type="Pfam" id="PF00059">
    <property type="entry name" value="Lectin_C"/>
    <property type="match status" value="1"/>
</dbReference>
<evidence type="ECO:0000256" key="2">
    <source>
        <dbReference type="ARBA" id="ARBA00004236"/>
    </source>
</evidence>
<dbReference type="SUPFAM" id="SSF56436">
    <property type="entry name" value="C-type lectin-like"/>
    <property type="match status" value="1"/>
</dbReference>
<dbReference type="InterPro" id="IPR038050">
    <property type="entry name" value="Neuro_actylchol_rec"/>
</dbReference>
<dbReference type="EMBL" id="JARAKH010000049">
    <property type="protein sequence ID" value="KAK8376137.1"/>
    <property type="molecule type" value="Genomic_DNA"/>
</dbReference>
<dbReference type="PROSITE" id="PS50041">
    <property type="entry name" value="C_TYPE_LECTIN_2"/>
    <property type="match status" value="1"/>
</dbReference>
<evidence type="ECO:0000259" key="15">
    <source>
        <dbReference type="PROSITE" id="PS50041"/>
    </source>
</evidence>
<dbReference type="InterPro" id="IPR002172">
    <property type="entry name" value="LDrepeatLR_classA_rpt"/>
</dbReference>
<feature type="domain" description="Pentraxin (PTX)" evidence="16">
    <location>
        <begin position="1"/>
        <end position="140"/>
    </location>
</feature>
<organism evidence="17 18">
    <name type="scientific">Scylla paramamosain</name>
    <name type="common">Mud crab</name>
    <dbReference type="NCBI Taxonomy" id="85552"/>
    <lineage>
        <taxon>Eukaryota</taxon>
        <taxon>Metazoa</taxon>
        <taxon>Ecdysozoa</taxon>
        <taxon>Arthropoda</taxon>
        <taxon>Crustacea</taxon>
        <taxon>Multicrustacea</taxon>
        <taxon>Malacostraca</taxon>
        <taxon>Eumalacostraca</taxon>
        <taxon>Eucarida</taxon>
        <taxon>Decapoda</taxon>
        <taxon>Pleocyemata</taxon>
        <taxon>Brachyura</taxon>
        <taxon>Eubrachyura</taxon>
        <taxon>Portunoidea</taxon>
        <taxon>Portunidae</taxon>
        <taxon>Portuninae</taxon>
        <taxon>Scylla</taxon>
    </lineage>
</organism>
<evidence type="ECO:0000256" key="4">
    <source>
        <dbReference type="ARBA" id="ARBA00022475"/>
    </source>
</evidence>
<dbReference type="InterPro" id="IPR036055">
    <property type="entry name" value="LDL_receptor-like_sf"/>
</dbReference>
<name>A0AAW0SMX8_SCYPA</name>
<keyword evidence="10 12" id="KW-1015">Disulfide bond</keyword>
<dbReference type="SUPFAM" id="SSF90112">
    <property type="entry name" value="Neurotransmitter-gated ion-channel transmembrane pore"/>
    <property type="match status" value="1"/>
</dbReference>
<dbReference type="Gene3D" id="1.20.58.390">
    <property type="entry name" value="Neurotransmitter-gated ion-channel transmembrane domain"/>
    <property type="match status" value="1"/>
</dbReference>
<evidence type="ECO:0000256" key="7">
    <source>
        <dbReference type="ARBA" id="ARBA00022989"/>
    </source>
</evidence>
<dbReference type="InterPro" id="IPR016187">
    <property type="entry name" value="CTDL_fold"/>
</dbReference>
<evidence type="ECO:0000256" key="13">
    <source>
        <dbReference type="PROSITE-ProRule" id="PRU01172"/>
    </source>
</evidence>
<comment type="caution">
    <text evidence="17">The sequence shown here is derived from an EMBL/GenBank/DDBJ whole genome shotgun (WGS) entry which is preliminary data.</text>
</comment>
<feature type="transmembrane region" description="Helical" evidence="14">
    <location>
        <begin position="780"/>
        <end position="800"/>
    </location>
</feature>
<dbReference type="SMART" id="SM00192">
    <property type="entry name" value="LDLa"/>
    <property type="match status" value="1"/>
</dbReference>
<dbReference type="AlphaFoldDB" id="A0AAW0SMX8"/>
<dbReference type="Pfam" id="PF02931">
    <property type="entry name" value="Neur_chan_LBD"/>
    <property type="match status" value="1"/>
</dbReference>
<dbReference type="SUPFAM" id="SSF49899">
    <property type="entry name" value="Concanavalin A-like lectins/glucanases"/>
    <property type="match status" value="1"/>
</dbReference>
<evidence type="ECO:0000256" key="14">
    <source>
        <dbReference type="SAM" id="Phobius"/>
    </source>
</evidence>
<keyword evidence="9 14" id="KW-0472">Membrane</keyword>
<feature type="disulfide bond" evidence="12">
    <location>
        <begin position="374"/>
        <end position="392"/>
    </location>
</feature>
<dbReference type="InterPro" id="IPR023415">
    <property type="entry name" value="LDLR_class-A_CS"/>
</dbReference>
<dbReference type="Gene3D" id="2.70.170.10">
    <property type="entry name" value="Neurotransmitter-gated ion-channel ligand-binding domain"/>
    <property type="match status" value="1"/>
</dbReference>
<dbReference type="Gene3D" id="2.60.120.200">
    <property type="match status" value="1"/>
</dbReference>